<dbReference type="Proteomes" id="UP001519307">
    <property type="component" value="Unassembled WGS sequence"/>
</dbReference>
<sequence length="54" mass="6196">MKKKLLIELFIYIVIVVIGFILLFTYKPNHKPIDVPADYKVARGESSAFVSIKQ</sequence>
<accession>A0ABS4KTK9</accession>
<keyword evidence="1" id="KW-1133">Transmembrane helix</keyword>
<organism evidence="2 3">
    <name type="scientific">Clostridium algifaecis</name>
    <dbReference type="NCBI Taxonomy" id="1472040"/>
    <lineage>
        <taxon>Bacteria</taxon>
        <taxon>Bacillati</taxon>
        <taxon>Bacillota</taxon>
        <taxon>Clostridia</taxon>
        <taxon>Eubacteriales</taxon>
        <taxon>Clostridiaceae</taxon>
        <taxon>Clostridium</taxon>
    </lineage>
</organism>
<reference evidence="2 3" key="1">
    <citation type="submission" date="2021-03" db="EMBL/GenBank/DDBJ databases">
        <title>Genomic Encyclopedia of Type Strains, Phase IV (KMG-IV): sequencing the most valuable type-strain genomes for metagenomic binning, comparative biology and taxonomic classification.</title>
        <authorList>
            <person name="Goeker M."/>
        </authorList>
    </citation>
    <scope>NUCLEOTIDE SEQUENCE [LARGE SCALE GENOMIC DNA]</scope>
    <source>
        <strain evidence="2 3">DSM 28783</strain>
    </source>
</reference>
<name>A0ABS4KTK9_9CLOT</name>
<evidence type="ECO:0000313" key="2">
    <source>
        <dbReference type="EMBL" id="MBP2033379.1"/>
    </source>
</evidence>
<evidence type="ECO:0000256" key="1">
    <source>
        <dbReference type="SAM" id="Phobius"/>
    </source>
</evidence>
<dbReference type="EMBL" id="JAGGLM010000014">
    <property type="protein sequence ID" value="MBP2033379.1"/>
    <property type="molecule type" value="Genomic_DNA"/>
</dbReference>
<keyword evidence="1" id="KW-0812">Transmembrane</keyword>
<dbReference type="RefSeq" id="WP_195892709.1">
    <property type="nucleotide sequence ID" value="NZ_JAGGLM010000014.1"/>
</dbReference>
<keyword evidence="1" id="KW-0472">Membrane</keyword>
<keyword evidence="3" id="KW-1185">Reference proteome</keyword>
<evidence type="ECO:0000313" key="3">
    <source>
        <dbReference type="Proteomes" id="UP001519307"/>
    </source>
</evidence>
<proteinExistence type="predicted"/>
<gene>
    <name evidence="2" type="ORF">J2Z42_002082</name>
</gene>
<protein>
    <submittedName>
        <fullName evidence="2">Uncharacterized protein</fullName>
    </submittedName>
</protein>
<feature type="transmembrane region" description="Helical" evidence="1">
    <location>
        <begin position="5"/>
        <end position="26"/>
    </location>
</feature>
<comment type="caution">
    <text evidence="2">The sequence shown here is derived from an EMBL/GenBank/DDBJ whole genome shotgun (WGS) entry which is preliminary data.</text>
</comment>